<evidence type="ECO:0000256" key="2">
    <source>
        <dbReference type="ARBA" id="ARBA00022801"/>
    </source>
</evidence>
<organism evidence="4 5">
    <name type="scientific">Candidatus Moanibacter tarae</name>
    <dbReference type="NCBI Taxonomy" id="2200854"/>
    <lineage>
        <taxon>Bacteria</taxon>
        <taxon>Pseudomonadati</taxon>
        <taxon>Verrucomicrobiota</taxon>
        <taxon>Opitutia</taxon>
        <taxon>Puniceicoccales</taxon>
        <taxon>Puniceicoccales incertae sedis</taxon>
        <taxon>Candidatus Moanibacter</taxon>
    </lineage>
</organism>
<keyword evidence="2 4" id="KW-0378">Hydrolase</keyword>
<dbReference type="Proteomes" id="UP000247465">
    <property type="component" value="Chromosome"/>
</dbReference>
<accession>A0A2Z4AEY4</accession>
<reference evidence="4 5" key="1">
    <citation type="submission" date="2018-06" db="EMBL/GenBank/DDBJ databases">
        <title>Draft Genome Sequence of a Novel Marine Bacterium Related to the Verrucomicrobia.</title>
        <authorList>
            <person name="Vosseberg J."/>
            <person name="Martijn J."/>
            <person name="Ettema T.J.G."/>
        </authorList>
    </citation>
    <scope>NUCLEOTIDE SEQUENCE [LARGE SCALE GENOMIC DNA]</scope>
    <source>
        <strain evidence="4">TARA_B100001123</strain>
    </source>
</reference>
<comment type="similarity">
    <text evidence="1">Belongs to the sulfatase family.</text>
</comment>
<feature type="domain" description="Sulfatase N-terminal" evidence="3">
    <location>
        <begin position="4"/>
        <end position="346"/>
    </location>
</feature>
<dbReference type="PANTHER" id="PTHR42693:SF53">
    <property type="entry name" value="ENDO-4-O-SULFATASE"/>
    <property type="match status" value="1"/>
</dbReference>
<evidence type="ECO:0000313" key="4">
    <source>
        <dbReference type="EMBL" id="AWT60939.1"/>
    </source>
</evidence>
<dbReference type="GO" id="GO:0004065">
    <property type="term" value="F:arylsulfatase activity"/>
    <property type="evidence" value="ECO:0007669"/>
    <property type="project" value="UniProtKB-EC"/>
</dbReference>
<dbReference type="EMBL" id="CP029803">
    <property type="protein sequence ID" value="AWT60939.1"/>
    <property type="molecule type" value="Genomic_DNA"/>
</dbReference>
<dbReference type="InterPro" id="IPR050738">
    <property type="entry name" value="Sulfatase"/>
</dbReference>
<proteinExistence type="inferred from homology"/>
<evidence type="ECO:0000259" key="3">
    <source>
        <dbReference type="Pfam" id="PF00884"/>
    </source>
</evidence>
<sequence length="464" mass="52245">MTRPNILWYCTDQQRFDTIGALGNSYVRTSAIDSLVKGGAAFTHAYCQSPICTPSRSSYMTGLYPSRLHNTRNGNDTFPTWPPLVSKIMADAGYVCGLIGKFHLVSAGGRPEPRLDDGFTYWQHSHAPRDDWPLGTHPYADWVRAQGQDLNALRESKDRVPTTLHQTKWASDRAIEFINYEHGSPWMLNVNVYDPHPPFIPPASYSRRFDSSIMPGPYFRDSDLDNQAKLENVDFQGGAMPPEEFGGKDIQAKYYAMIAQVDDQLARIMETLEKSGQIDNTVVVLTSDHGEALGDHGLVQKGCRFYEGLSRVPLIFSWPGVIVPNQKHSGLVELLDLSATLLSISGVEIPDYHQGLNLLPILKGEQRGDSIRKSVRCEYFDALDTTREGSGSFATMHRTEHHKICVYHDQGIGELFDLQEDPWEFNNLWDDPAHVDIRNRLIFESFNSHVLLTTDVGSKRIAQM</sequence>
<name>A0A2Z4AEY4_9BACT</name>
<gene>
    <name evidence="4" type="ORF">DF168_02164</name>
</gene>
<dbReference type="InterPro" id="IPR017850">
    <property type="entry name" value="Alkaline_phosphatase_core_sf"/>
</dbReference>
<evidence type="ECO:0000256" key="1">
    <source>
        <dbReference type="ARBA" id="ARBA00008779"/>
    </source>
</evidence>
<dbReference type="PANTHER" id="PTHR42693">
    <property type="entry name" value="ARYLSULFATASE FAMILY MEMBER"/>
    <property type="match status" value="1"/>
</dbReference>
<dbReference type="EC" id="3.1.6.1" evidence="4"/>
<evidence type="ECO:0000313" key="5">
    <source>
        <dbReference type="Proteomes" id="UP000247465"/>
    </source>
</evidence>
<dbReference type="AlphaFoldDB" id="A0A2Z4AEY4"/>
<dbReference type="KEGG" id="mtar:DF168_02164"/>
<dbReference type="Pfam" id="PF00884">
    <property type="entry name" value="Sulfatase"/>
    <property type="match status" value="1"/>
</dbReference>
<dbReference type="Gene3D" id="3.40.720.10">
    <property type="entry name" value="Alkaline Phosphatase, subunit A"/>
    <property type="match status" value="1"/>
</dbReference>
<dbReference type="SUPFAM" id="SSF53649">
    <property type="entry name" value="Alkaline phosphatase-like"/>
    <property type="match status" value="1"/>
</dbReference>
<protein>
    <submittedName>
        <fullName evidence="4">Arylsulfatase</fullName>
        <ecNumber evidence="4">3.1.6.1</ecNumber>
    </submittedName>
</protein>
<dbReference type="InterPro" id="IPR000917">
    <property type="entry name" value="Sulfatase_N"/>
</dbReference>